<keyword evidence="3" id="KW-0333">Golgi apparatus</keyword>
<protein>
    <submittedName>
        <fullName evidence="7">Trafficking protein particle complex subunit 10</fullName>
    </submittedName>
</protein>
<sequence length="1180" mass="133028">MVLQRVTVTYAASSTLQSQPDLWDHLRSAIAAQLPLRNLHWKSASRSSIRTVQELPINLVPFDSVLGEHASQIPGSWLERPLLNFYVLTCDDVEAYKTTVRKQIKDWYGQATQRRNQEWMIVHLVSPDIRASGGTFLKMKGTVLDKIRADYNTEKRDRCVQLSWSPGKNNPTTWVDFSSKLKDGLLFAFDTVVTFREEEVKRSEGQRQMPGWNFCTFFILKESLAFLFEGMGLYEDALTQYDELESLFFQVSKEKNMTWFGTFISPGPKDDSTPLLSITKKAYRDLILANTITVFDLRVYMVARQCLILGMMGSVLDVCQKTSTFLSTFGKRLREAQGILPRFFVESWTYSSALSVVEQAESWAQHFDLDSAAAARFSAAKGGLLEMAICQLDIIGVVIGHLPASLPFSPWEVSPVTSDRDDTNSFQISRAEILSAIQDQAVFYDLYVNLTNRTIDTYAKGNRKKFAVMLHGKLAALDVHRDRLPKAYQTFSELPGHYGPGGWSSLQAFMRYQAIRIHAQSEMTRDQEWVMVVTEFLRMYTDDHSRELLAQAADTREYISALTGQLKVAASKLESDLPIENHSALTIEIPKRTARPIGTEDGYLLDVAICNCLPSDLSVDEVRVVFVGPEAERMTFTTTEDTILASGITDVILRCTSSSSGPFLLDHSEIRLSRVLFQRNHRRKSHMSRLVDELPVMVRIPKDPESIDVEMNQPRHIELGAPACAQVTLTTGRNQISHATLKFSSHAGIKFDFSKAYSLDEKFSLITLEDRLTIMNVPERTAVTFFLPHSNTSAYTAIKVNIRVEYVTDTEPHLTRTLRLLHIVPTLLPVAVNVQDFFRTTKLFTRFSVSTTSNQHVRIRSAKLLPESTAPSELRISPSNPQSSGILTVTPDQPANFLFKIESDVGQVGETLKLHIVYREFRKEVETLVERKVNRTLEDFPALADRRSDLVHSMVKALEMDSKWIPTYNITGRLKAPPLLNLEPDLKPVVSKLEMLLMDSQVKLEDEDTWKEIVFPVDVPRMNVVAAVRVELIDNPISRTRLPSGTSLYAGQPIQALLSINTSFHWGPGTFERTTERTYRMRFDVEELLSDWLVSGQKRGDFQATDGGTHNVTITLVALHHGELPLPRASVTPLPISGKVTMGSVVLPSCETYQEHGAHKVLVLPRGGRSTYVVEMGNDE</sequence>
<name>A0A9P6LC50_9AGAM</name>
<dbReference type="EMBL" id="WIUZ02000001">
    <property type="protein sequence ID" value="KAF9792121.1"/>
    <property type="molecule type" value="Genomic_DNA"/>
</dbReference>
<gene>
    <name evidence="7" type="ORF">BJ322DRAFT_1027276</name>
</gene>
<dbReference type="InterPro" id="IPR055505">
    <property type="entry name" value="DUF7077"/>
</dbReference>
<evidence type="ECO:0000256" key="3">
    <source>
        <dbReference type="ARBA" id="ARBA00023034"/>
    </source>
</evidence>
<comment type="subcellular location">
    <subcellularLocation>
        <location evidence="1">Golgi apparatus</location>
    </subcellularLocation>
</comment>
<evidence type="ECO:0000256" key="1">
    <source>
        <dbReference type="ARBA" id="ARBA00004555"/>
    </source>
</evidence>
<feature type="domain" description="TRAPPC10/Trs130 C-terminal" evidence="4">
    <location>
        <begin position="1016"/>
        <end position="1164"/>
    </location>
</feature>
<keyword evidence="2" id="KW-0813">Transport</keyword>
<organism evidence="7 8">
    <name type="scientific">Thelephora terrestris</name>
    <dbReference type="NCBI Taxonomy" id="56493"/>
    <lineage>
        <taxon>Eukaryota</taxon>
        <taxon>Fungi</taxon>
        <taxon>Dikarya</taxon>
        <taxon>Basidiomycota</taxon>
        <taxon>Agaricomycotina</taxon>
        <taxon>Agaricomycetes</taxon>
        <taxon>Thelephorales</taxon>
        <taxon>Thelephoraceae</taxon>
        <taxon>Thelephora</taxon>
    </lineage>
</organism>
<dbReference type="Pfam" id="PF12584">
    <property type="entry name" value="TRAPPC10"/>
    <property type="match status" value="1"/>
</dbReference>
<dbReference type="GO" id="GO:0006891">
    <property type="term" value="P:intra-Golgi vesicle-mediated transport"/>
    <property type="evidence" value="ECO:0007669"/>
    <property type="project" value="TreeGrafter"/>
</dbReference>
<evidence type="ECO:0000259" key="5">
    <source>
        <dbReference type="Pfam" id="PF23036"/>
    </source>
</evidence>
<dbReference type="OrthoDB" id="10256906at2759"/>
<evidence type="ECO:0000313" key="7">
    <source>
        <dbReference type="EMBL" id="KAF9792121.1"/>
    </source>
</evidence>
<dbReference type="Pfam" id="PF23036">
    <property type="entry name" value="TRAPPC10_1st"/>
    <property type="match status" value="1"/>
</dbReference>
<dbReference type="PANTHER" id="PTHR13251">
    <property type="entry name" value="EPILEPSY HOLOPROSENCEPHALY CANDIDATE 1/TMEM1"/>
    <property type="match status" value="1"/>
</dbReference>
<dbReference type="Pfam" id="PF23274">
    <property type="entry name" value="DUF7077"/>
    <property type="match status" value="1"/>
</dbReference>
<proteinExistence type="predicted"/>
<accession>A0A9P6LC50</accession>
<dbReference type="GO" id="GO:1990071">
    <property type="term" value="C:TRAPPII protein complex"/>
    <property type="evidence" value="ECO:0007669"/>
    <property type="project" value="InterPro"/>
</dbReference>
<dbReference type="AlphaFoldDB" id="A0A9P6LC50"/>
<feature type="domain" description="DUF7077" evidence="6">
    <location>
        <begin position="704"/>
        <end position="813"/>
    </location>
</feature>
<keyword evidence="8" id="KW-1185">Reference proteome</keyword>
<dbReference type="GO" id="GO:0005829">
    <property type="term" value="C:cytosol"/>
    <property type="evidence" value="ECO:0007669"/>
    <property type="project" value="GOC"/>
</dbReference>
<evidence type="ECO:0000256" key="2">
    <source>
        <dbReference type="ARBA" id="ARBA00022448"/>
    </source>
</evidence>
<dbReference type="Proteomes" id="UP000736335">
    <property type="component" value="Unassembled WGS sequence"/>
</dbReference>
<reference evidence="7" key="1">
    <citation type="journal article" date="2020" name="Nat. Commun.">
        <title>Large-scale genome sequencing of mycorrhizal fungi provides insights into the early evolution of symbiotic traits.</title>
        <authorList>
            <person name="Miyauchi S."/>
            <person name="Kiss E."/>
            <person name="Kuo A."/>
            <person name="Drula E."/>
            <person name="Kohler A."/>
            <person name="Sanchez-Garcia M."/>
            <person name="Morin E."/>
            <person name="Andreopoulos B."/>
            <person name="Barry K.W."/>
            <person name="Bonito G."/>
            <person name="Buee M."/>
            <person name="Carver A."/>
            <person name="Chen C."/>
            <person name="Cichocki N."/>
            <person name="Clum A."/>
            <person name="Culley D."/>
            <person name="Crous P.W."/>
            <person name="Fauchery L."/>
            <person name="Girlanda M."/>
            <person name="Hayes R.D."/>
            <person name="Keri Z."/>
            <person name="LaButti K."/>
            <person name="Lipzen A."/>
            <person name="Lombard V."/>
            <person name="Magnuson J."/>
            <person name="Maillard F."/>
            <person name="Murat C."/>
            <person name="Nolan M."/>
            <person name="Ohm R.A."/>
            <person name="Pangilinan J."/>
            <person name="Pereira M.F."/>
            <person name="Perotto S."/>
            <person name="Peter M."/>
            <person name="Pfister S."/>
            <person name="Riley R."/>
            <person name="Sitrit Y."/>
            <person name="Stielow J.B."/>
            <person name="Szollosi G."/>
            <person name="Zifcakova L."/>
            <person name="Stursova M."/>
            <person name="Spatafora J.W."/>
            <person name="Tedersoo L."/>
            <person name="Vaario L.M."/>
            <person name="Yamada A."/>
            <person name="Yan M."/>
            <person name="Wang P."/>
            <person name="Xu J."/>
            <person name="Bruns T."/>
            <person name="Baldrian P."/>
            <person name="Vilgalys R."/>
            <person name="Dunand C."/>
            <person name="Henrissat B."/>
            <person name="Grigoriev I.V."/>
            <person name="Hibbett D."/>
            <person name="Nagy L.G."/>
            <person name="Martin F.M."/>
        </authorList>
    </citation>
    <scope>NUCLEOTIDE SEQUENCE</scope>
    <source>
        <strain evidence="7">UH-Tt-Lm1</strain>
    </source>
</reference>
<evidence type="ECO:0000259" key="4">
    <source>
        <dbReference type="Pfam" id="PF12584"/>
    </source>
</evidence>
<comment type="caution">
    <text evidence="7">The sequence shown here is derived from an EMBL/GenBank/DDBJ whole genome shotgun (WGS) entry which is preliminary data.</text>
</comment>
<dbReference type="InterPro" id="IPR022233">
    <property type="entry name" value="TRAPPC10/Trs130_C"/>
</dbReference>
<reference evidence="7" key="2">
    <citation type="submission" date="2020-11" db="EMBL/GenBank/DDBJ databases">
        <authorList>
            <consortium name="DOE Joint Genome Institute"/>
            <person name="Kuo A."/>
            <person name="Miyauchi S."/>
            <person name="Kiss E."/>
            <person name="Drula E."/>
            <person name="Kohler A."/>
            <person name="Sanchez-Garcia M."/>
            <person name="Andreopoulos B."/>
            <person name="Barry K.W."/>
            <person name="Bonito G."/>
            <person name="Buee M."/>
            <person name="Carver A."/>
            <person name="Chen C."/>
            <person name="Cichocki N."/>
            <person name="Clum A."/>
            <person name="Culley D."/>
            <person name="Crous P.W."/>
            <person name="Fauchery L."/>
            <person name="Girlanda M."/>
            <person name="Hayes R."/>
            <person name="Keri Z."/>
            <person name="Labutti K."/>
            <person name="Lipzen A."/>
            <person name="Lombard V."/>
            <person name="Magnuson J."/>
            <person name="Maillard F."/>
            <person name="Morin E."/>
            <person name="Murat C."/>
            <person name="Nolan M."/>
            <person name="Ohm R."/>
            <person name="Pangilinan J."/>
            <person name="Pereira M."/>
            <person name="Perotto S."/>
            <person name="Peter M."/>
            <person name="Riley R."/>
            <person name="Sitrit Y."/>
            <person name="Stielow B."/>
            <person name="Szollosi G."/>
            <person name="Zifcakova L."/>
            <person name="Stursova M."/>
            <person name="Spatafora J.W."/>
            <person name="Tedersoo L."/>
            <person name="Vaario L.-M."/>
            <person name="Yamada A."/>
            <person name="Yan M."/>
            <person name="Wang P."/>
            <person name="Xu J."/>
            <person name="Bruns T."/>
            <person name="Baldrian P."/>
            <person name="Vilgalys R."/>
            <person name="Henrissat B."/>
            <person name="Grigoriev I.V."/>
            <person name="Hibbett D."/>
            <person name="Nagy L.G."/>
            <person name="Martin F.M."/>
        </authorList>
    </citation>
    <scope>NUCLEOTIDE SEQUENCE</scope>
    <source>
        <strain evidence="7">UH-Tt-Lm1</strain>
    </source>
</reference>
<dbReference type="InterPro" id="IPR045126">
    <property type="entry name" value="TRAPPC10/Trs130"/>
</dbReference>
<dbReference type="PANTHER" id="PTHR13251:SF3">
    <property type="entry name" value="TRAFFICKING PROTEIN PARTICLE COMPLEX SUBUNIT 10"/>
    <property type="match status" value="1"/>
</dbReference>
<evidence type="ECO:0000313" key="8">
    <source>
        <dbReference type="Proteomes" id="UP000736335"/>
    </source>
</evidence>
<dbReference type="InterPro" id="IPR056913">
    <property type="entry name" value="TRAPPC10/Trs130_N"/>
</dbReference>
<feature type="domain" description="TRAPPC10/Trs130 N-terminal" evidence="5">
    <location>
        <begin position="15"/>
        <end position="319"/>
    </location>
</feature>
<evidence type="ECO:0000259" key="6">
    <source>
        <dbReference type="Pfam" id="PF23274"/>
    </source>
</evidence>
<dbReference type="GO" id="GO:0034498">
    <property type="term" value="P:early endosome to Golgi transport"/>
    <property type="evidence" value="ECO:0007669"/>
    <property type="project" value="TreeGrafter"/>
</dbReference>